<feature type="binding site" evidence="7">
    <location>
        <position position="170"/>
    </location>
    <ligand>
        <name>substrate</name>
    </ligand>
</feature>
<dbReference type="InterPro" id="IPR055361">
    <property type="entry name" value="tRNA_methyltr_TrmB_bact"/>
</dbReference>
<keyword evidence="5 7" id="KW-0949">S-adenosyl-L-methionine</keyword>
<dbReference type="PANTHER" id="PTHR23417:SF14">
    <property type="entry name" value="PENTACOTRIPEPTIDE-REPEAT REGION OF PRORP DOMAIN-CONTAINING PROTEIN"/>
    <property type="match status" value="1"/>
</dbReference>
<evidence type="ECO:0000256" key="3">
    <source>
        <dbReference type="ARBA" id="ARBA00022603"/>
    </source>
</evidence>
<dbReference type="EMBL" id="VUOA01000022">
    <property type="protein sequence ID" value="KAA2236810.1"/>
    <property type="molecule type" value="Genomic_DNA"/>
</dbReference>
<evidence type="ECO:0000256" key="1">
    <source>
        <dbReference type="ARBA" id="ARBA00000142"/>
    </source>
</evidence>
<feature type="binding site" evidence="7">
    <location>
        <position position="144"/>
    </location>
    <ligand>
        <name>S-adenosyl-L-methionine</name>
        <dbReference type="ChEBI" id="CHEBI:59789"/>
    </ligand>
</feature>
<comment type="caution">
    <text evidence="7">Lacks conserved residue(s) required for the propagation of feature annotation.</text>
</comment>
<comment type="pathway">
    <text evidence="7">tRNA modification; N(7)-methylguanine-tRNA biosynthesis.</text>
</comment>
<evidence type="ECO:0000256" key="6">
    <source>
        <dbReference type="ARBA" id="ARBA00022694"/>
    </source>
</evidence>
<dbReference type="InterPro" id="IPR003358">
    <property type="entry name" value="tRNA_(Gua-N-7)_MeTrfase_Trmb"/>
</dbReference>
<dbReference type="EC" id="2.1.1.33" evidence="7"/>
<comment type="catalytic activity">
    <reaction evidence="1 7">
        <text>guanosine(46) in tRNA + S-adenosyl-L-methionine = N(7)-methylguanosine(46) in tRNA + S-adenosyl-L-homocysteine</text>
        <dbReference type="Rhea" id="RHEA:42708"/>
        <dbReference type="Rhea" id="RHEA-COMP:10188"/>
        <dbReference type="Rhea" id="RHEA-COMP:10189"/>
        <dbReference type="ChEBI" id="CHEBI:57856"/>
        <dbReference type="ChEBI" id="CHEBI:59789"/>
        <dbReference type="ChEBI" id="CHEBI:74269"/>
        <dbReference type="ChEBI" id="CHEBI:74480"/>
        <dbReference type="EC" id="2.1.1.33"/>
    </reaction>
</comment>
<dbReference type="PROSITE" id="PS51625">
    <property type="entry name" value="SAM_MT_TRMB"/>
    <property type="match status" value="1"/>
</dbReference>
<dbReference type="Pfam" id="PF02390">
    <property type="entry name" value="Methyltransf_4"/>
    <property type="match status" value="1"/>
</dbReference>
<organism evidence="8 9">
    <name type="scientific">Salinarimonas soli</name>
    <dbReference type="NCBI Taxonomy" id="1638099"/>
    <lineage>
        <taxon>Bacteria</taxon>
        <taxon>Pseudomonadati</taxon>
        <taxon>Pseudomonadota</taxon>
        <taxon>Alphaproteobacteria</taxon>
        <taxon>Hyphomicrobiales</taxon>
        <taxon>Salinarimonadaceae</taxon>
        <taxon>Salinarimonas</taxon>
    </lineage>
</organism>
<protein>
    <recommendedName>
        <fullName evidence="7">tRNA (guanine-N(7)-)-methyltransferase</fullName>
        <ecNumber evidence="7">2.1.1.33</ecNumber>
    </recommendedName>
    <alternativeName>
        <fullName evidence="7">tRNA (guanine(46)-N(7))-methyltransferase</fullName>
    </alternativeName>
    <alternativeName>
        <fullName evidence="7">tRNA(m7G46)-methyltransferase</fullName>
    </alternativeName>
</protein>
<dbReference type="AlphaFoldDB" id="A0A5B2VEE6"/>
<reference evidence="8 9" key="2">
    <citation type="submission" date="2019-09" db="EMBL/GenBank/DDBJ databases">
        <authorList>
            <person name="Jin C."/>
        </authorList>
    </citation>
    <scope>NUCLEOTIDE SEQUENCE [LARGE SCALE GENOMIC DNA]</scope>
    <source>
        <strain evidence="8 9">BN140002</strain>
    </source>
</reference>
<dbReference type="Proteomes" id="UP000323142">
    <property type="component" value="Unassembled WGS sequence"/>
</dbReference>
<feature type="binding site" evidence="7">
    <location>
        <begin position="240"/>
        <end position="243"/>
    </location>
    <ligand>
        <name>substrate</name>
    </ligand>
</feature>
<dbReference type="InterPro" id="IPR029063">
    <property type="entry name" value="SAM-dependent_MTases_sf"/>
</dbReference>
<dbReference type="UniPathway" id="UPA00989"/>
<feature type="binding site" evidence="7">
    <location>
        <position position="92"/>
    </location>
    <ligand>
        <name>S-adenosyl-L-methionine</name>
        <dbReference type="ChEBI" id="CHEBI:59789"/>
    </ligand>
</feature>
<keyword evidence="4 7" id="KW-0808">Transferase</keyword>
<dbReference type="HAMAP" id="MF_01057">
    <property type="entry name" value="tRNA_methyltr_TrmB"/>
    <property type="match status" value="1"/>
</dbReference>
<evidence type="ECO:0000313" key="8">
    <source>
        <dbReference type="EMBL" id="KAA2236810.1"/>
    </source>
</evidence>
<keyword evidence="9" id="KW-1185">Reference proteome</keyword>
<comment type="similarity">
    <text evidence="7">Belongs to the class I-like SAM-binding methyltransferase superfamily. TrmB family.</text>
</comment>
<keyword evidence="3 7" id="KW-0489">Methyltransferase</keyword>
<feature type="binding site" evidence="7">
    <location>
        <position position="202"/>
    </location>
    <ligand>
        <name>substrate</name>
    </ligand>
</feature>
<dbReference type="OrthoDB" id="9802090at2"/>
<dbReference type="Gene3D" id="3.40.50.150">
    <property type="entry name" value="Vaccinia Virus protein VP39"/>
    <property type="match status" value="1"/>
</dbReference>
<name>A0A5B2VEE6_9HYPH</name>
<evidence type="ECO:0000256" key="4">
    <source>
        <dbReference type="ARBA" id="ARBA00022679"/>
    </source>
</evidence>
<comment type="caution">
    <text evidence="8">The sequence shown here is derived from an EMBL/GenBank/DDBJ whole genome shotgun (WGS) entry which is preliminary data.</text>
</comment>
<evidence type="ECO:0000256" key="5">
    <source>
        <dbReference type="ARBA" id="ARBA00022691"/>
    </source>
</evidence>
<feature type="binding site" evidence="7">
    <location>
        <position position="117"/>
    </location>
    <ligand>
        <name>S-adenosyl-L-methionine</name>
        <dbReference type="ChEBI" id="CHEBI:59789"/>
    </ligand>
</feature>
<proteinExistence type="inferred from homology"/>
<evidence type="ECO:0000313" key="9">
    <source>
        <dbReference type="Proteomes" id="UP000323142"/>
    </source>
</evidence>
<comment type="function">
    <text evidence="2 7">Catalyzes the formation of N(7)-methylguanine at position 46 (m7G46) in tRNA.</text>
</comment>
<dbReference type="CDD" id="cd02440">
    <property type="entry name" value="AdoMet_MTases"/>
    <property type="match status" value="1"/>
</dbReference>
<dbReference type="GO" id="GO:0008176">
    <property type="term" value="F:tRNA (guanine(46)-N7)-methyltransferase activity"/>
    <property type="evidence" value="ECO:0007669"/>
    <property type="project" value="UniProtKB-UniRule"/>
</dbReference>
<dbReference type="GO" id="GO:0043527">
    <property type="term" value="C:tRNA methyltransferase complex"/>
    <property type="evidence" value="ECO:0007669"/>
    <property type="project" value="TreeGrafter"/>
</dbReference>
<dbReference type="SUPFAM" id="SSF53335">
    <property type="entry name" value="S-adenosyl-L-methionine-dependent methyltransferases"/>
    <property type="match status" value="1"/>
</dbReference>
<gene>
    <name evidence="7 8" type="primary">trmB</name>
    <name evidence="8" type="ORF">F0L46_12510</name>
</gene>
<keyword evidence="6 7" id="KW-0819">tRNA processing</keyword>
<accession>A0A5B2VEE6</accession>
<dbReference type="PANTHER" id="PTHR23417">
    <property type="entry name" value="3-DEOXY-D-MANNO-OCTULOSONIC-ACID TRANSFERASE/TRNA GUANINE-N 7 - -METHYLTRANSFERASE"/>
    <property type="match status" value="1"/>
</dbReference>
<evidence type="ECO:0000256" key="2">
    <source>
        <dbReference type="ARBA" id="ARBA00003015"/>
    </source>
</evidence>
<reference evidence="8 9" key="1">
    <citation type="submission" date="2019-09" db="EMBL/GenBank/DDBJ databases">
        <title>Salinarimonas rosea gen. nov., sp. nov., a new member of the a-2 subgroup of the Proteobacteria.</title>
        <authorList>
            <person name="Liu J."/>
        </authorList>
    </citation>
    <scope>NUCLEOTIDE SEQUENCE [LARGE SCALE GENOMIC DNA]</scope>
    <source>
        <strain evidence="8 9">BN140002</strain>
    </source>
</reference>
<feature type="binding site" evidence="7">
    <location>
        <position position="166"/>
    </location>
    <ligand>
        <name>S-adenosyl-L-methionine</name>
        <dbReference type="ChEBI" id="CHEBI:59789"/>
    </ligand>
</feature>
<evidence type="ECO:0000256" key="7">
    <source>
        <dbReference type="HAMAP-Rule" id="MF_01057"/>
    </source>
</evidence>
<sequence length="261" mass="28890">MAISAARRRPTAASRGSASTSWTRCARRCAERRVSGAPDESGAFFGRRKGKALRPGQGDLVATLLPRLRLPADGAIDPAALFPGPVSGLTLEIGFGGGEHLAARARENPGRGYIGCEPFINGMAKMLGAVERERLSNVRLWDEDAAALLPRIAPASLDEIYLLYADPWPKRRQRKRRFVSPATVEGFARLLKPGGRFRFASDIDDYVGWTLARVLPNPAFRWTAARADDWRLPYPGWPGTRYEAKALREGRRPSYLTFERV</sequence>